<sequence>MATSQLAVEGLRNWDQFKLIDFKPKEIEDKDIDIRIEFCGVCGSDVHSNYGRLGEASLGESRNRRLLARSPGVGPGVTEFKVGDRVGVGAQIGACYSCDRCKGGAENYCTKGVDTYNAKYPNGDIAQGGYSTAIRANERFVFKIPDEVELEDAAPMMCAGLTVFAPLKYHGAGPGKSVGVMGIGGLGHFAIQFAQALGSDRIIAFSHSENKKNDALEMGATDFVITANKNFPEAWKDTVDIMICTIDASKHMPLTDILATLKVHGRCVMVAIPDDHLPPIHAFDLVPSGIMLAGSHIGSKADVIEMLELAANKKVKSRTEILDMSKAGEAVKNLKNNNVRYRFVLRSDI</sequence>
<dbReference type="PROSITE" id="PS00065">
    <property type="entry name" value="D_2_HYDROXYACID_DH_1"/>
    <property type="match status" value="1"/>
</dbReference>
<dbReference type="AlphaFoldDB" id="A0A4Y7SQG5"/>
<dbReference type="Pfam" id="PF00107">
    <property type="entry name" value="ADH_zinc_N"/>
    <property type="match status" value="1"/>
</dbReference>
<dbReference type="GO" id="GO:0016616">
    <property type="term" value="F:oxidoreductase activity, acting on the CH-OH group of donors, NAD or NADP as acceptor"/>
    <property type="evidence" value="ECO:0007669"/>
    <property type="project" value="InterPro"/>
</dbReference>
<protein>
    <submittedName>
        <fullName evidence="7">NADPH-dependent alcohol dehydrogenase</fullName>
    </submittedName>
</protein>
<organism evidence="7 8">
    <name type="scientific">Coprinellus micaceus</name>
    <name type="common">Glistening ink-cap mushroom</name>
    <name type="synonym">Coprinus micaceus</name>
    <dbReference type="NCBI Taxonomy" id="71717"/>
    <lineage>
        <taxon>Eukaryota</taxon>
        <taxon>Fungi</taxon>
        <taxon>Dikarya</taxon>
        <taxon>Basidiomycota</taxon>
        <taxon>Agaricomycotina</taxon>
        <taxon>Agaricomycetes</taxon>
        <taxon>Agaricomycetidae</taxon>
        <taxon>Agaricales</taxon>
        <taxon>Agaricineae</taxon>
        <taxon>Psathyrellaceae</taxon>
        <taxon>Coprinellus</taxon>
    </lineage>
</organism>
<reference evidence="7 8" key="1">
    <citation type="journal article" date="2019" name="Nat. Ecol. Evol.">
        <title>Megaphylogeny resolves global patterns of mushroom evolution.</title>
        <authorList>
            <person name="Varga T."/>
            <person name="Krizsan K."/>
            <person name="Foldi C."/>
            <person name="Dima B."/>
            <person name="Sanchez-Garcia M."/>
            <person name="Sanchez-Ramirez S."/>
            <person name="Szollosi G.J."/>
            <person name="Szarkandi J.G."/>
            <person name="Papp V."/>
            <person name="Albert L."/>
            <person name="Andreopoulos W."/>
            <person name="Angelini C."/>
            <person name="Antonin V."/>
            <person name="Barry K.W."/>
            <person name="Bougher N.L."/>
            <person name="Buchanan P."/>
            <person name="Buyck B."/>
            <person name="Bense V."/>
            <person name="Catcheside P."/>
            <person name="Chovatia M."/>
            <person name="Cooper J."/>
            <person name="Damon W."/>
            <person name="Desjardin D."/>
            <person name="Finy P."/>
            <person name="Geml J."/>
            <person name="Haridas S."/>
            <person name="Hughes K."/>
            <person name="Justo A."/>
            <person name="Karasinski D."/>
            <person name="Kautmanova I."/>
            <person name="Kiss B."/>
            <person name="Kocsube S."/>
            <person name="Kotiranta H."/>
            <person name="LaButti K.M."/>
            <person name="Lechner B.E."/>
            <person name="Liimatainen K."/>
            <person name="Lipzen A."/>
            <person name="Lukacs Z."/>
            <person name="Mihaltcheva S."/>
            <person name="Morgado L.N."/>
            <person name="Niskanen T."/>
            <person name="Noordeloos M.E."/>
            <person name="Ohm R.A."/>
            <person name="Ortiz-Santana B."/>
            <person name="Ovrebo C."/>
            <person name="Racz N."/>
            <person name="Riley R."/>
            <person name="Savchenko A."/>
            <person name="Shiryaev A."/>
            <person name="Soop K."/>
            <person name="Spirin V."/>
            <person name="Szebenyi C."/>
            <person name="Tomsovsky M."/>
            <person name="Tulloss R.E."/>
            <person name="Uehling J."/>
            <person name="Grigoriev I.V."/>
            <person name="Vagvolgyi C."/>
            <person name="Papp T."/>
            <person name="Martin F.M."/>
            <person name="Miettinen O."/>
            <person name="Hibbett D.S."/>
            <person name="Nagy L.G."/>
        </authorList>
    </citation>
    <scope>NUCLEOTIDE SEQUENCE [LARGE SCALE GENOMIC DNA]</scope>
    <source>
        <strain evidence="7 8">FP101781</strain>
    </source>
</reference>
<evidence type="ECO:0000313" key="8">
    <source>
        <dbReference type="Proteomes" id="UP000298030"/>
    </source>
</evidence>
<dbReference type="Gene3D" id="3.90.180.10">
    <property type="entry name" value="Medium-chain alcohol dehydrogenases, catalytic domain"/>
    <property type="match status" value="1"/>
</dbReference>
<dbReference type="InterPro" id="IPR013149">
    <property type="entry name" value="ADH-like_C"/>
</dbReference>
<evidence type="ECO:0000256" key="1">
    <source>
        <dbReference type="ARBA" id="ARBA00001947"/>
    </source>
</evidence>
<dbReference type="InterPro" id="IPR013154">
    <property type="entry name" value="ADH-like_N"/>
</dbReference>
<dbReference type="SUPFAM" id="SSF50129">
    <property type="entry name" value="GroES-like"/>
    <property type="match status" value="1"/>
</dbReference>
<feature type="domain" description="Alcohol dehydrogenase-like C-terminal" evidence="5">
    <location>
        <begin position="185"/>
        <end position="311"/>
    </location>
</feature>
<comment type="caution">
    <text evidence="7">The sequence shown here is derived from an EMBL/GenBank/DDBJ whole genome shotgun (WGS) entry which is preliminary data.</text>
</comment>
<feature type="domain" description="Alcohol dehydrogenase-like N-terminal" evidence="6">
    <location>
        <begin position="29"/>
        <end position="146"/>
    </location>
</feature>
<keyword evidence="8" id="KW-1185">Reference proteome</keyword>
<dbReference type="InterPro" id="IPR036291">
    <property type="entry name" value="NAD(P)-bd_dom_sf"/>
</dbReference>
<dbReference type="FunFam" id="3.40.50.720:FF:000022">
    <property type="entry name" value="Cinnamyl alcohol dehydrogenase"/>
    <property type="match status" value="1"/>
</dbReference>
<dbReference type="PANTHER" id="PTHR42683">
    <property type="entry name" value="ALDEHYDE REDUCTASE"/>
    <property type="match status" value="1"/>
</dbReference>
<evidence type="ECO:0000259" key="6">
    <source>
        <dbReference type="Pfam" id="PF08240"/>
    </source>
</evidence>
<keyword evidence="2" id="KW-0479">Metal-binding</keyword>
<dbReference type="GO" id="GO:0046872">
    <property type="term" value="F:metal ion binding"/>
    <property type="evidence" value="ECO:0007669"/>
    <property type="project" value="UniProtKB-KW"/>
</dbReference>
<accession>A0A4Y7SQG5</accession>
<dbReference type="OrthoDB" id="1879366at2759"/>
<evidence type="ECO:0000259" key="5">
    <source>
        <dbReference type="Pfam" id="PF00107"/>
    </source>
</evidence>
<gene>
    <name evidence="7" type="ORF">FA13DRAFT_1818226</name>
</gene>
<dbReference type="InterPro" id="IPR047109">
    <property type="entry name" value="CAD-like"/>
</dbReference>
<dbReference type="STRING" id="71717.A0A4Y7SQG5"/>
<dbReference type="InterPro" id="IPR029752">
    <property type="entry name" value="D-isomer_DH_CS1"/>
</dbReference>
<dbReference type="Proteomes" id="UP000298030">
    <property type="component" value="Unassembled WGS sequence"/>
</dbReference>
<dbReference type="EMBL" id="QPFP01000073">
    <property type="protein sequence ID" value="TEB23874.1"/>
    <property type="molecule type" value="Genomic_DNA"/>
</dbReference>
<comment type="cofactor">
    <cofactor evidence="1">
        <name>Zn(2+)</name>
        <dbReference type="ChEBI" id="CHEBI:29105"/>
    </cofactor>
</comment>
<dbReference type="CDD" id="cd05283">
    <property type="entry name" value="CAD1"/>
    <property type="match status" value="1"/>
</dbReference>
<evidence type="ECO:0000313" key="7">
    <source>
        <dbReference type="EMBL" id="TEB23874.1"/>
    </source>
</evidence>
<dbReference type="SUPFAM" id="SSF51735">
    <property type="entry name" value="NAD(P)-binding Rossmann-fold domains"/>
    <property type="match status" value="1"/>
</dbReference>
<keyword evidence="3" id="KW-0862">Zinc</keyword>
<evidence type="ECO:0000256" key="3">
    <source>
        <dbReference type="ARBA" id="ARBA00022833"/>
    </source>
</evidence>
<dbReference type="Pfam" id="PF08240">
    <property type="entry name" value="ADH_N"/>
    <property type="match status" value="1"/>
</dbReference>
<name>A0A4Y7SQG5_COPMI</name>
<dbReference type="InterPro" id="IPR011032">
    <property type="entry name" value="GroES-like_sf"/>
</dbReference>
<evidence type="ECO:0000256" key="4">
    <source>
        <dbReference type="ARBA" id="ARBA00023002"/>
    </source>
</evidence>
<keyword evidence="4" id="KW-0560">Oxidoreductase</keyword>
<dbReference type="Gene3D" id="3.40.50.720">
    <property type="entry name" value="NAD(P)-binding Rossmann-like Domain"/>
    <property type="match status" value="1"/>
</dbReference>
<evidence type="ECO:0000256" key="2">
    <source>
        <dbReference type="ARBA" id="ARBA00022723"/>
    </source>
</evidence>
<proteinExistence type="predicted"/>